<keyword evidence="1" id="KW-0812">Transmembrane</keyword>
<evidence type="ECO:0000256" key="1">
    <source>
        <dbReference type="SAM" id="Phobius"/>
    </source>
</evidence>
<comment type="caution">
    <text evidence="2">The sequence shown here is derived from an EMBL/GenBank/DDBJ whole genome shotgun (WGS) entry which is preliminary data.</text>
</comment>
<keyword evidence="3" id="KW-1185">Reference proteome</keyword>
<dbReference type="AlphaFoldDB" id="A0A4U0ZL29"/>
<evidence type="ECO:0000313" key="2">
    <source>
        <dbReference type="EMBL" id="TKB03868.1"/>
    </source>
</evidence>
<reference evidence="2 3" key="1">
    <citation type="submission" date="2019-04" db="EMBL/GenBank/DDBJ databases">
        <title>Alteromonas portus sp. nov., an alginate lyase-excreting marine bacterium.</title>
        <authorList>
            <person name="Huang H."/>
            <person name="Mo K."/>
            <person name="Bao S."/>
        </authorList>
    </citation>
    <scope>NUCLEOTIDE SEQUENCE [LARGE SCALE GENOMIC DNA]</scope>
    <source>
        <strain evidence="2 3">HB161718</strain>
    </source>
</reference>
<gene>
    <name evidence="2" type="ORF">E5672_07215</name>
</gene>
<keyword evidence="1" id="KW-0472">Membrane</keyword>
<dbReference type="EMBL" id="SWCO01000003">
    <property type="protein sequence ID" value="TKB03868.1"/>
    <property type="molecule type" value="Genomic_DNA"/>
</dbReference>
<dbReference type="Proteomes" id="UP000305471">
    <property type="component" value="Unassembled WGS sequence"/>
</dbReference>
<dbReference type="RefSeq" id="WP_136781583.1">
    <property type="nucleotide sequence ID" value="NZ_SWCO01000003.1"/>
</dbReference>
<keyword evidence="1" id="KW-1133">Transmembrane helix</keyword>
<name>A0A4U0ZL29_9ALTE</name>
<evidence type="ECO:0000313" key="3">
    <source>
        <dbReference type="Proteomes" id="UP000305471"/>
    </source>
</evidence>
<sequence>MKFLDNFTQEYKESIQKLGSDARNNTIKSSSEAYKKQCNGLLNNYTHKVVEEVLKLQRDNENVTAEEIKSALAEKCNSKVFRTNTLESSYKDILNKFSQAKNALDKLVDVKKQYATMDWWEKCRALLLRVSTAIFIASIILFTSYLAKELEIPLPLRMGIQ</sequence>
<organism evidence="2 3">
    <name type="scientific">Alteromonas portus</name>
    <dbReference type="NCBI Taxonomy" id="2565549"/>
    <lineage>
        <taxon>Bacteria</taxon>
        <taxon>Pseudomonadati</taxon>
        <taxon>Pseudomonadota</taxon>
        <taxon>Gammaproteobacteria</taxon>
        <taxon>Alteromonadales</taxon>
        <taxon>Alteromonadaceae</taxon>
        <taxon>Alteromonas/Salinimonas group</taxon>
        <taxon>Alteromonas</taxon>
    </lineage>
</organism>
<protein>
    <submittedName>
        <fullName evidence="2">Uncharacterized protein</fullName>
    </submittedName>
</protein>
<proteinExistence type="predicted"/>
<feature type="transmembrane region" description="Helical" evidence="1">
    <location>
        <begin position="126"/>
        <end position="147"/>
    </location>
</feature>
<accession>A0A4U0ZL29</accession>